<dbReference type="InterPro" id="IPR016040">
    <property type="entry name" value="NAD(P)-bd_dom"/>
</dbReference>
<comment type="caution">
    <text evidence="2">The sequence shown here is derived from an EMBL/GenBank/DDBJ whole genome shotgun (WGS) entry which is preliminary data.</text>
</comment>
<evidence type="ECO:0000259" key="1">
    <source>
        <dbReference type="Pfam" id="PF13460"/>
    </source>
</evidence>
<dbReference type="AlphaFoldDB" id="A0A9N9VNI2"/>
<dbReference type="EMBL" id="CABFNQ020000711">
    <property type="protein sequence ID" value="CAH0025560.1"/>
    <property type="molecule type" value="Genomic_DNA"/>
</dbReference>
<sequence>MATVNAIVFGATGTVGAATARTAKEQGAKVFLAVRDINKPMPNITLEKELKEGFGRVEADLSMPDTLLAAVTKTKATRAFIYLAPSSPDSMRSCFRALKSAGIEFVVFLSSAGVRGDPRNATSDNAIAWAHAQAEISLEEIFEREGYVAIRPAFFATNSFWWREMIQAGDARLLYPHARFDWISPGDIGRVCGTVLVQERPALDGPDGKYNAIRLYGPQLLSQGDGIAAIGRAINREVKITSIDEEEFLDLLMTQMPRIWAEDLVAIQRVRAGIDDDDGFYAAPTLAEASANIEKYTGRLATKFEEWLDENKELFRA</sequence>
<gene>
    <name evidence="2" type="ORF">CRHIZ90672A_00017986</name>
</gene>
<dbReference type="InterPro" id="IPR036291">
    <property type="entry name" value="NAD(P)-bd_dom_sf"/>
</dbReference>
<accession>A0A9N9VNI2</accession>
<dbReference type="Proteomes" id="UP000696573">
    <property type="component" value="Unassembled WGS sequence"/>
</dbReference>
<name>A0A9N9VNI2_9HYPO</name>
<reference evidence="2" key="1">
    <citation type="submission" date="2021-10" db="EMBL/GenBank/DDBJ databases">
        <authorList>
            <person name="Piombo E."/>
        </authorList>
    </citation>
    <scope>NUCLEOTIDE SEQUENCE</scope>
</reference>
<dbReference type="PANTHER" id="PTHR43162:SF1">
    <property type="entry name" value="PRESTALK A DIFFERENTIATION PROTEIN A"/>
    <property type="match status" value="1"/>
</dbReference>
<dbReference type="OrthoDB" id="419598at2759"/>
<dbReference type="InterPro" id="IPR051604">
    <property type="entry name" value="Ergot_Alk_Oxidoreductase"/>
</dbReference>
<evidence type="ECO:0000313" key="3">
    <source>
        <dbReference type="Proteomes" id="UP000696573"/>
    </source>
</evidence>
<organism evidence="2 3">
    <name type="scientific">Clonostachys rhizophaga</name>
    <dbReference type="NCBI Taxonomy" id="160324"/>
    <lineage>
        <taxon>Eukaryota</taxon>
        <taxon>Fungi</taxon>
        <taxon>Dikarya</taxon>
        <taxon>Ascomycota</taxon>
        <taxon>Pezizomycotina</taxon>
        <taxon>Sordariomycetes</taxon>
        <taxon>Hypocreomycetidae</taxon>
        <taxon>Hypocreales</taxon>
        <taxon>Bionectriaceae</taxon>
        <taxon>Clonostachys</taxon>
    </lineage>
</organism>
<evidence type="ECO:0000313" key="2">
    <source>
        <dbReference type="EMBL" id="CAH0025560.1"/>
    </source>
</evidence>
<dbReference type="Gene3D" id="3.40.50.720">
    <property type="entry name" value="NAD(P)-binding Rossmann-like Domain"/>
    <property type="match status" value="1"/>
</dbReference>
<dbReference type="Pfam" id="PF13460">
    <property type="entry name" value="NAD_binding_10"/>
    <property type="match status" value="1"/>
</dbReference>
<dbReference type="PANTHER" id="PTHR43162">
    <property type="match status" value="1"/>
</dbReference>
<feature type="domain" description="NAD(P)-binding" evidence="1">
    <location>
        <begin position="10"/>
        <end position="156"/>
    </location>
</feature>
<protein>
    <recommendedName>
        <fullName evidence="1">NAD(P)-binding domain-containing protein</fullName>
    </recommendedName>
</protein>
<proteinExistence type="predicted"/>
<keyword evidence="3" id="KW-1185">Reference proteome</keyword>
<dbReference type="SUPFAM" id="SSF51735">
    <property type="entry name" value="NAD(P)-binding Rossmann-fold domains"/>
    <property type="match status" value="1"/>
</dbReference>